<evidence type="ECO:0000313" key="4">
    <source>
        <dbReference type="Proteomes" id="UP001589773"/>
    </source>
</evidence>
<dbReference type="InterPro" id="IPR045851">
    <property type="entry name" value="AMP-bd_C_sf"/>
</dbReference>
<organism evidence="3 4">
    <name type="scientific">Massilia consociata</name>
    <dbReference type="NCBI Taxonomy" id="760117"/>
    <lineage>
        <taxon>Bacteria</taxon>
        <taxon>Pseudomonadati</taxon>
        <taxon>Pseudomonadota</taxon>
        <taxon>Betaproteobacteria</taxon>
        <taxon>Burkholderiales</taxon>
        <taxon>Oxalobacteraceae</taxon>
        <taxon>Telluria group</taxon>
        <taxon>Massilia</taxon>
    </lineage>
</organism>
<feature type="domain" description="AMP-binding enzyme C-terminal" evidence="2">
    <location>
        <begin position="420"/>
        <end position="493"/>
    </location>
</feature>
<dbReference type="RefSeq" id="WP_379680443.1">
    <property type="nucleotide sequence ID" value="NZ_JBHLWP010000013.1"/>
</dbReference>
<gene>
    <name evidence="3" type="ORF">ACFFJK_16010</name>
</gene>
<dbReference type="SUPFAM" id="SSF56801">
    <property type="entry name" value="Acetyl-CoA synthetase-like"/>
    <property type="match status" value="1"/>
</dbReference>
<dbReference type="Gene3D" id="3.30.300.30">
    <property type="match status" value="1"/>
</dbReference>
<dbReference type="PANTHER" id="PTHR43767:SF12">
    <property type="entry name" value="AMP-DEPENDENT SYNTHETASE AND LIGASE"/>
    <property type="match status" value="1"/>
</dbReference>
<dbReference type="Pfam" id="PF13193">
    <property type="entry name" value="AMP-binding_C"/>
    <property type="match status" value="1"/>
</dbReference>
<protein>
    <submittedName>
        <fullName evidence="3">Class I adenylate-forming enzyme family protein</fullName>
    </submittedName>
</protein>
<dbReference type="InterPro" id="IPR042099">
    <property type="entry name" value="ANL_N_sf"/>
</dbReference>
<dbReference type="PANTHER" id="PTHR43767">
    <property type="entry name" value="LONG-CHAIN-FATTY-ACID--COA LIGASE"/>
    <property type="match status" value="1"/>
</dbReference>
<dbReference type="PROSITE" id="PS00455">
    <property type="entry name" value="AMP_BINDING"/>
    <property type="match status" value="1"/>
</dbReference>
<evidence type="ECO:0000259" key="1">
    <source>
        <dbReference type="Pfam" id="PF00501"/>
    </source>
</evidence>
<dbReference type="EMBL" id="JBHLWP010000013">
    <property type="protein sequence ID" value="MFC0253404.1"/>
    <property type="molecule type" value="Genomic_DNA"/>
</dbReference>
<dbReference type="Pfam" id="PF00501">
    <property type="entry name" value="AMP-binding"/>
    <property type="match status" value="1"/>
</dbReference>
<dbReference type="InterPro" id="IPR000873">
    <property type="entry name" value="AMP-dep_synth/lig_dom"/>
</dbReference>
<dbReference type="InterPro" id="IPR025110">
    <property type="entry name" value="AMP-bd_C"/>
</dbReference>
<comment type="caution">
    <text evidence="3">The sequence shown here is derived from an EMBL/GenBank/DDBJ whole genome shotgun (WGS) entry which is preliminary data.</text>
</comment>
<accession>A0ABV6FIN4</accession>
<evidence type="ECO:0000313" key="3">
    <source>
        <dbReference type="EMBL" id="MFC0253404.1"/>
    </source>
</evidence>
<dbReference type="InterPro" id="IPR020845">
    <property type="entry name" value="AMP-binding_CS"/>
</dbReference>
<reference evidence="3 4" key="1">
    <citation type="submission" date="2024-09" db="EMBL/GenBank/DDBJ databases">
        <authorList>
            <person name="Sun Q."/>
            <person name="Mori K."/>
        </authorList>
    </citation>
    <scope>NUCLEOTIDE SEQUENCE [LARGE SCALE GENOMIC DNA]</scope>
    <source>
        <strain evidence="3 4">CCM 7792</strain>
    </source>
</reference>
<dbReference type="Proteomes" id="UP001589773">
    <property type="component" value="Unassembled WGS sequence"/>
</dbReference>
<proteinExistence type="predicted"/>
<feature type="domain" description="AMP-dependent synthetase/ligase" evidence="1">
    <location>
        <begin position="17"/>
        <end position="370"/>
    </location>
</feature>
<dbReference type="Gene3D" id="3.40.50.12780">
    <property type="entry name" value="N-terminal domain of ligase-like"/>
    <property type="match status" value="1"/>
</dbReference>
<dbReference type="InterPro" id="IPR050237">
    <property type="entry name" value="ATP-dep_AMP-bd_enzyme"/>
</dbReference>
<name>A0ABV6FIN4_9BURK</name>
<sequence length="505" mass="52569">MIDPFSLPTRISAIVSDRAASTPHAPALAEAGRTWSYAALQQEVESCAERLRGLGVRPGDRVMLVSENCVAQVALLFAIASLDAWSINVNARLSAHEIAAVRAHCTPRRVLYTTGASPDALAHAARDGAAAVDTAGAAGGLMAGPLDAACVPEPVQAGGDQVAALVYTTGTTGRPKGVMLTHANLLFVAATSSALRGLRPSDHASGVLPVSHVYGLASVMLGTLYAGACLHLAPRFSADALLAQIRGGVLSIVQGVPAMYAKLVALAGPRNAPIPSRLRFCYAGGSPLDPALKRDVEALLGLPLHNGYGLTESAPTVSQTRLDAPRADTSVGLPIPGVAVRIVDAAGTDVAPGDAGELWVRGPNVMAGYYRDPQQTAQALRGGWLATGDVARRDADGALFVLGRIKELIIRGGFKVYPLEVEAALNAHPRVLQSAVVGMPLPAGDEEVVAFVEAAGPLGDDALRDWLRPRLAPYKRPARIVFLDALPAAPNGKILKSRLRQRLPA</sequence>
<evidence type="ECO:0000259" key="2">
    <source>
        <dbReference type="Pfam" id="PF13193"/>
    </source>
</evidence>
<keyword evidence="4" id="KW-1185">Reference proteome</keyword>